<gene>
    <name evidence="6" type="ORF">H5410_046510</name>
</gene>
<dbReference type="InterPro" id="IPR028156">
    <property type="entry name" value="RIP"/>
</dbReference>
<keyword evidence="3" id="KW-0862">Zinc</keyword>
<dbReference type="GO" id="GO:0005634">
    <property type="term" value="C:nucleus"/>
    <property type="evidence" value="ECO:0007669"/>
    <property type="project" value="TreeGrafter"/>
</dbReference>
<evidence type="ECO:0000256" key="2">
    <source>
        <dbReference type="ARBA" id="ARBA00022771"/>
    </source>
</evidence>
<feature type="domain" description="RPA-interacting protein central" evidence="4">
    <location>
        <begin position="11"/>
        <end position="59"/>
    </location>
</feature>
<organism evidence="6 7">
    <name type="scientific">Solanum commersonii</name>
    <name type="common">Commerson's wild potato</name>
    <name type="synonym">Commerson's nightshade</name>
    <dbReference type="NCBI Taxonomy" id="4109"/>
    <lineage>
        <taxon>Eukaryota</taxon>
        <taxon>Viridiplantae</taxon>
        <taxon>Streptophyta</taxon>
        <taxon>Embryophyta</taxon>
        <taxon>Tracheophyta</taxon>
        <taxon>Spermatophyta</taxon>
        <taxon>Magnoliopsida</taxon>
        <taxon>eudicotyledons</taxon>
        <taxon>Gunneridae</taxon>
        <taxon>Pentapetalae</taxon>
        <taxon>asterids</taxon>
        <taxon>lamiids</taxon>
        <taxon>Solanales</taxon>
        <taxon>Solanaceae</taxon>
        <taxon>Solanoideae</taxon>
        <taxon>Solaneae</taxon>
        <taxon>Solanum</taxon>
    </lineage>
</organism>
<evidence type="ECO:0000259" key="5">
    <source>
        <dbReference type="Pfam" id="PF14768"/>
    </source>
</evidence>
<dbReference type="InterPro" id="IPR028159">
    <property type="entry name" value="RPA_interact_C_dom"/>
</dbReference>
<keyword evidence="7" id="KW-1185">Reference proteome</keyword>
<dbReference type="GO" id="GO:0006606">
    <property type="term" value="P:protein import into nucleus"/>
    <property type="evidence" value="ECO:0007669"/>
    <property type="project" value="TreeGrafter"/>
</dbReference>
<comment type="caution">
    <text evidence="6">The sequence shown here is derived from an EMBL/GenBank/DDBJ whole genome shotgun (WGS) entry which is preliminary data.</text>
</comment>
<dbReference type="Pfam" id="PF14768">
    <property type="entry name" value="RPA_interact_C"/>
    <property type="match status" value="1"/>
</dbReference>
<dbReference type="EMBL" id="JACXVP010000009">
    <property type="protein sequence ID" value="KAG5586076.1"/>
    <property type="molecule type" value="Genomic_DNA"/>
</dbReference>
<dbReference type="Proteomes" id="UP000824120">
    <property type="component" value="Chromosome 9"/>
</dbReference>
<dbReference type="AlphaFoldDB" id="A0A9J5XFQ3"/>
<sequence length="196" mass="22976">MLSQDLVKSSLEDIVSDEIQKFKHSYQSETFDNSKFSLALDDAIWKYDGIHEAYQEQVSNETWEDEEDEYLARAVYKHMNLNEKAGKEVWCPIFKQAELKEDCHHIYCSPCGLRLNRDDEVSVFEFPCLAYFSEFLNFFVIFVVNLEVLRNRLDEAHSDHLDQGCKLKSKFCVETRFDLTALYITSQGCSMFEVVM</sequence>
<evidence type="ECO:0000313" key="7">
    <source>
        <dbReference type="Proteomes" id="UP000824120"/>
    </source>
</evidence>
<evidence type="ECO:0000256" key="1">
    <source>
        <dbReference type="ARBA" id="ARBA00022723"/>
    </source>
</evidence>
<reference evidence="6 7" key="1">
    <citation type="submission" date="2020-09" db="EMBL/GenBank/DDBJ databases">
        <title>De no assembly of potato wild relative species, Solanum commersonii.</title>
        <authorList>
            <person name="Cho K."/>
        </authorList>
    </citation>
    <scope>NUCLEOTIDE SEQUENCE [LARGE SCALE GENOMIC DNA]</scope>
    <source>
        <strain evidence="6">LZ3.2</strain>
        <tissue evidence="6">Leaf</tissue>
    </source>
</reference>
<name>A0A9J5XFQ3_SOLCO</name>
<dbReference type="PANTHER" id="PTHR31742:SF1">
    <property type="entry name" value="RPA-INTERACTING PROTEIN"/>
    <property type="match status" value="1"/>
</dbReference>
<keyword evidence="1" id="KW-0479">Metal-binding</keyword>
<dbReference type="GO" id="GO:0008270">
    <property type="term" value="F:zinc ion binding"/>
    <property type="evidence" value="ECO:0007669"/>
    <property type="project" value="UniProtKB-KW"/>
</dbReference>
<accession>A0A9J5XFQ3</accession>
<dbReference type="PANTHER" id="PTHR31742">
    <property type="entry name" value="RPA-INTERACTING PROTEIN RPAIN"/>
    <property type="match status" value="1"/>
</dbReference>
<proteinExistence type="predicted"/>
<evidence type="ECO:0000313" key="6">
    <source>
        <dbReference type="EMBL" id="KAG5586076.1"/>
    </source>
</evidence>
<protein>
    <submittedName>
        <fullName evidence="6">Uncharacterized protein</fullName>
    </submittedName>
</protein>
<evidence type="ECO:0000256" key="3">
    <source>
        <dbReference type="ARBA" id="ARBA00022833"/>
    </source>
</evidence>
<feature type="domain" description="RPA-interacting protein C-terminal" evidence="5">
    <location>
        <begin position="144"/>
        <end position="194"/>
    </location>
</feature>
<dbReference type="Pfam" id="PF14767">
    <property type="entry name" value="RPA_interact_M"/>
    <property type="match status" value="1"/>
</dbReference>
<evidence type="ECO:0000259" key="4">
    <source>
        <dbReference type="Pfam" id="PF14767"/>
    </source>
</evidence>
<dbReference type="InterPro" id="IPR028155">
    <property type="entry name" value="RPA_interact_central"/>
</dbReference>
<keyword evidence="2" id="KW-0863">Zinc-finger</keyword>
<dbReference type="OrthoDB" id="435311at2759"/>